<keyword evidence="1" id="KW-1133">Transmembrane helix</keyword>
<accession>A0A6C0JGY2</accession>
<name>A0A6C0JGY2_9ZZZZ</name>
<organism evidence="2">
    <name type="scientific">viral metagenome</name>
    <dbReference type="NCBI Taxonomy" id="1070528"/>
    <lineage>
        <taxon>unclassified sequences</taxon>
        <taxon>metagenomes</taxon>
        <taxon>organismal metagenomes</taxon>
    </lineage>
</organism>
<feature type="transmembrane region" description="Helical" evidence="1">
    <location>
        <begin position="43"/>
        <end position="66"/>
    </location>
</feature>
<proteinExistence type="predicted"/>
<evidence type="ECO:0000256" key="1">
    <source>
        <dbReference type="SAM" id="Phobius"/>
    </source>
</evidence>
<sequence length="172" mass="20656">MYIQMMNCNIHKYIGIIHLCGFIIENIYGFLIGKIIFFDKLYIISFVSIPFSWVICNDECIVSYIMKKVENKNYILGSEPENVKDISNLFTNEHQYMIFYNINTLLRICSVIIVNERTTKLSCVIFIPTCILYLYYNYDITYKINYRKKFYPYFQIILCLYLFTTFYKTICS</sequence>
<feature type="transmembrane region" description="Helical" evidence="1">
    <location>
        <begin position="12"/>
        <end position="37"/>
    </location>
</feature>
<dbReference type="AlphaFoldDB" id="A0A6C0JGY2"/>
<feature type="transmembrane region" description="Helical" evidence="1">
    <location>
        <begin position="121"/>
        <end position="138"/>
    </location>
</feature>
<evidence type="ECO:0000313" key="2">
    <source>
        <dbReference type="EMBL" id="QHU04110.1"/>
    </source>
</evidence>
<protein>
    <submittedName>
        <fullName evidence="2">Uncharacterized protein</fullName>
    </submittedName>
</protein>
<reference evidence="2" key="1">
    <citation type="journal article" date="2020" name="Nature">
        <title>Giant virus diversity and host interactions through global metagenomics.</title>
        <authorList>
            <person name="Schulz F."/>
            <person name="Roux S."/>
            <person name="Paez-Espino D."/>
            <person name="Jungbluth S."/>
            <person name="Walsh D.A."/>
            <person name="Denef V.J."/>
            <person name="McMahon K.D."/>
            <person name="Konstantinidis K.T."/>
            <person name="Eloe-Fadrosh E.A."/>
            <person name="Kyrpides N.C."/>
            <person name="Woyke T."/>
        </authorList>
    </citation>
    <scope>NUCLEOTIDE SEQUENCE</scope>
    <source>
        <strain evidence="2">GVMAG-M-3300027708-39</strain>
    </source>
</reference>
<keyword evidence="1" id="KW-0812">Transmembrane</keyword>
<dbReference type="EMBL" id="MN740394">
    <property type="protein sequence ID" value="QHU04110.1"/>
    <property type="molecule type" value="Genomic_DNA"/>
</dbReference>
<feature type="transmembrane region" description="Helical" evidence="1">
    <location>
        <begin position="150"/>
        <end position="167"/>
    </location>
</feature>
<keyword evidence="1" id="KW-0472">Membrane</keyword>